<sequence>MLLLSLLLYPVFALAADDNESKQLNVRSIEFWSQIIAILFLVLLSGIIAGLTLGLMSLDTTNLKILQLAGTPKQQKYATRILPIRKNGHILLTTLLLTNTVLNETLPILFDGIFCKGFMSVIASTALLVMFSEIIPQAICSKHGLAIGALFAIPVRILIAIWLIISWPISKCLDWMLGPHNGFSYTVSELKALIHLHDMTKSHSGCLKHEVSTILQNVLTMQEQTVDHLIGSDNNLLLIPSDTILSQSLVSEYISHGYSHMLVCEPKGSPMEEDSVIGVIALTNLHKEEAYSNPVGNMKLDPYMKIGSSTPIADLLLQVVERKHDQVILVYRTEQDIEMVKMKRAVKSTASDTPSHKRSIRCRLKRCFGCTCQACSEERITTEEEKTIDNSIISAPTTIDIELQPGLVGMVTVHDILCHMLLIDRHDKKIHEHI</sequence>
<organism evidence="6 7">
    <name type="scientific">Rhizopus azygosporus</name>
    <name type="common">Rhizopus microsporus var. azygosporus</name>
    <dbReference type="NCBI Taxonomy" id="86630"/>
    <lineage>
        <taxon>Eukaryota</taxon>
        <taxon>Fungi</taxon>
        <taxon>Fungi incertae sedis</taxon>
        <taxon>Mucoromycota</taxon>
        <taxon>Mucoromycotina</taxon>
        <taxon>Mucoromycetes</taxon>
        <taxon>Mucorales</taxon>
        <taxon>Mucorineae</taxon>
        <taxon>Rhizopodaceae</taxon>
        <taxon>Rhizopus</taxon>
    </lineage>
</organism>
<dbReference type="STRING" id="86630.A0A367KH43"/>
<dbReference type="OrthoDB" id="5353557at2759"/>
<dbReference type="GO" id="GO:0030026">
    <property type="term" value="P:intracellular manganese ion homeostasis"/>
    <property type="evidence" value="ECO:0007669"/>
    <property type="project" value="TreeGrafter"/>
</dbReference>
<dbReference type="GO" id="GO:0016020">
    <property type="term" value="C:membrane"/>
    <property type="evidence" value="ECO:0007669"/>
    <property type="project" value="UniProtKB-UniRule"/>
</dbReference>
<gene>
    <name evidence="6" type="ORF">CU097_015646</name>
</gene>
<dbReference type="AlphaFoldDB" id="A0A367KH43"/>
<accession>A0A367KH43</accession>
<feature type="chain" id="PRO_5017066640" description="CNNM transmembrane domain-containing protein" evidence="4">
    <location>
        <begin position="16"/>
        <end position="434"/>
    </location>
</feature>
<dbReference type="InterPro" id="IPR002550">
    <property type="entry name" value="CNNM"/>
</dbReference>
<dbReference type="Pfam" id="PF01595">
    <property type="entry name" value="CNNM"/>
    <property type="match status" value="1"/>
</dbReference>
<dbReference type="GO" id="GO:0005737">
    <property type="term" value="C:cytoplasm"/>
    <property type="evidence" value="ECO:0007669"/>
    <property type="project" value="TreeGrafter"/>
</dbReference>
<evidence type="ECO:0000256" key="1">
    <source>
        <dbReference type="ARBA" id="ARBA00022737"/>
    </source>
</evidence>
<dbReference type="EMBL" id="PJQL01000008">
    <property type="protein sequence ID" value="RCI01479.1"/>
    <property type="molecule type" value="Genomic_DNA"/>
</dbReference>
<proteinExistence type="predicted"/>
<feature type="transmembrane region" description="Helical" evidence="3">
    <location>
        <begin position="147"/>
        <end position="169"/>
    </location>
</feature>
<protein>
    <recommendedName>
        <fullName evidence="5">CNNM transmembrane domain-containing protein</fullName>
    </recommendedName>
</protein>
<evidence type="ECO:0000259" key="5">
    <source>
        <dbReference type="PROSITE" id="PS51846"/>
    </source>
</evidence>
<name>A0A367KH43_RHIAZ</name>
<dbReference type="GO" id="GO:0010960">
    <property type="term" value="P:magnesium ion homeostasis"/>
    <property type="evidence" value="ECO:0007669"/>
    <property type="project" value="InterPro"/>
</dbReference>
<evidence type="ECO:0000256" key="2">
    <source>
        <dbReference type="PROSITE-ProRule" id="PRU01193"/>
    </source>
</evidence>
<keyword evidence="7" id="KW-1185">Reference proteome</keyword>
<feature type="transmembrane region" description="Helical" evidence="3">
    <location>
        <begin position="31"/>
        <end position="56"/>
    </location>
</feature>
<reference evidence="6 7" key="1">
    <citation type="journal article" date="2018" name="G3 (Bethesda)">
        <title>Phylogenetic and Phylogenomic Definition of Rhizopus Species.</title>
        <authorList>
            <person name="Gryganskyi A.P."/>
            <person name="Golan J."/>
            <person name="Dolatabadi S."/>
            <person name="Mondo S."/>
            <person name="Robb S."/>
            <person name="Idnurm A."/>
            <person name="Muszewska A."/>
            <person name="Steczkiewicz K."/>
            <person name="Masonjones S."/>
            <person name="Liao H.L."/>
            <person name="Gajdeczka M.T."/>
            <person name="Anike F."/>
            <person name="Vuek A."/>
            <person name="Anishchenko I.M."/>
            <person name="Voigt K."/>
            <person name="de Hoog G.S."/>
            <person name="Smith M.E."/>
            <person name="Heitman J."/>
            <person name="Vilgalys R."/>
            <person name="Stajich J.E."/>
        </authorList>
    </citation>
    <scope>NUCLEOTIDE SEQUENCE [LARGE SCALE GENOMIC DNA]</scope>
    <source>
        <strain evidence="6 7">CBS 357.93</strain>
    </source>
</reference>
<keyword evidence="2 3" id="KW-0812">Transmembrane</keyword>
<dbReference type="InterPro" id="IPR045095">
    <property type="entry name" value="ACDP"/>
</dbReference>
<evidence type="ECO:0000313" key="6">
    <source>
        <dbReference type="EMBL" id="RCI01479.1"/>
    </source>
</evidence>
<evidence type="ECO:0000313" key="7">
    <source>
        <dbReference type="Proteomes" id="UP000252139"/>
    </source>
</evidence>
<dbReference type="PANTHER" id="PTHR12064">
    <property type="entry name" value="METAL TRANSPORTER CNNM"/>
    <property type="match status" value="1"/>
</dbReference>
<keyword evidence="4" id="KW-0732">Signal</keyword>
<feature type="signal peptide" evidence="4">
    <location>
        <begin position="1"/>
        <end position="15"/>
    </location>
</feature>
<evidence type="ECO:0000256" key="4">
    <source>
        <dbReference type="SAM" id="SignalP"/>
    </source>
</evidence>
<comment type="caution">
    <text evidence="6">The sequence shown here is derived from an EMBL/GenBank/DDBJ whole genome shotgun (WGS) entry which is preliminary data.</text>
</comment>
<keyword evidence="1" id="KW-0677">Repeat</keyword>
<dbReference type="PANTHER" id="PTHR12064:SF97">
    <property type="entry name" value="METAL TRANSPORTER CNNM-5"/>
    <property type="match status" value="1"/>
</dbReference>
<dbReference type="Proteomes" id="UP000252139">
    <property type="component" value="Unassembled WGS sequence"/>
</dbReference>
<dbReference type="InterPro" id="IPR046342">
    <property type="entry name" value="CBS_dom_sf"/>
</dbReference>
<evidence type="ECO:0000256" key="3">
    <source>
        <dbReference type="SAM" id="Phobius"/>
    </source>
</evidence>
<keyword evidence="2 3" id="KW-0472">Membrane</keyword>
<feature type="domain" description="CNNM transmembrane" evidence="5">
    <location>
        <begin position="27"/>
        <end position="211"/>
    </location>
</feature>
<dbReference type="Gene3D" id="3.10.580.10">
    <property type="entry name" value="CBS-domain"/>
    <property type="match status" value="1"/>
</dbReference>
<feature type="transmembrane region" description="Helical" evidence="3">
    <location>
        <begin position="116"/>
        <end position="135"/>
    </location>
</feature>
<keyword evidence="2 3" id="KW-1133">Transmembrane helix</keyword>
<dbReference type="PROSITE" id="PS51846">
    <property type="entry name" value="CNNM"/>
    <property type="match status" value="1"/>
</dbReference>